<evidence type="ECO:0000256" key="2">
    <source>
        <dbReference type="SAM" id="MobiDB-lite"/>
    </source>
</evidence>
<feature type="compositionally biased region" description="Basic and acidic residues" evidence="2">
    <location>
        <begin position="161"/>
        <end position="173"/>
    </location>
</feature>
<feature type="region of interest" description="Disordered" evidence="2">
    <location>
        <begin position="470"/>
        <end position="497"/>
    </location>
</feature>
<keyword evidence="1" id="KW-0175">Coiled coil</keyword>
<proteinExistence type="predicted"/>
<organism evidence="3 4">
    <name type="scientific">Lophium mytilinum</name>
    <dbReference type="NCBI Taxonomy" id="390894"/>
    <lineage>
        <taxon>Eukaryota</taxon>
        <taxon>Fungi</taxon>
        <taxon>Dikarya</taxon>
        <taxon>Ascomycota</taxon>
        <taxon>Pezizomycotina</taxon>
        <taxon>Dothideomycetes</taxon>
        <taxon>Pleosporomycetidae</taxon>
        <taxon>Mytilinidiales</taxon>
        <taxon>Mytilinidiaceae</taxon>
        <taxon>Lophium</taxon>
    </lineage>
</organism>
<protein>
    <submittedName>
        <fullName evidence="3">Uncharacterized protein</fullName>
    </submittedName>
</protein>
<gene>
    <name evidence="3" type="ORF">BU16DRAFT_543949</name>
</gene>
<feature type="compositionally biased region" description="Basic and acidic residues" evidence="2">
    <location>
        <begin position="257"/>
        <end position="268"/>
    </location>
</feature>
<feature type="region of interest" description="Disordered" evidence="2">
    <location>
        <begin position="1"/>
        <end position="30"/>
    </location>
</feature>
<evidence type="ECO:0000256" key="1">
    <source>
        <dbReference type="SAM" id="Coils"/>
    </source>
</evidence>
<evidence type="ECO:0000313" key="3">
    <source>
        <dbReference type="EMBL" id="KAF2490647.1"/>
    </source>
</evidence>
<reference evidence="3" key="1">
    <citation type="journal article" date="2020" name="Stud. Mycol.">
        <title>101 Dothideomycetes genomes: a test case for predicting lifestyles and emergence of pathogens.</title>
        <authorList>
            <person name="Haridas S."/>
            <person name="Albert R."/>
            <person name="Binder M."/>
            <person name="Bloem J."/>
            <person name="Labutti K."/>
            <person name="Salamov A."/>
            <person name="Andreopoulos B."/>
            <person name="Baker S."/>
            <person name="Barry K."/>
            <person name="Bills G."/>
            <person name="Bluhm B."/>
            <person name="Cannon C."/>
            <person name="Castanera R."/>
            <person name="Culley D."/>
            <person name="Daum C."/>
            <person name="Ezra D."/>
            <person name="Gonzalez J."/>
            <person name="Henrissat B."/>
            <person name="Kuo A."/>
            <person name="Liang C."/>
            <person name="Lipzen A."/>
            <person name="Lutzoni F."/>
            <person name="Magnuson J."/>
            <person name="Mondo S."/>
            <person name="Nolan M."/>
            <person name="Ohm R."/>
            <person name="Pangilinan J."/>
            <person name="Park H.-J."/>
            <person name="Ramirez L."/>
            <person name="Alfaro M."/>
            <person name="Sun H."/>
            <person name="Tritt A."/>
            <person name="Yoshinaga Y."/>
            <person name="Zwiers L.-H."/>
            <person name="Turgeon B."/>
            <person name="Goodwin S."/>
            <person name="Spatafora J."/>
            <person name="Crous P."/>
            <person name="Grigoriev I."/>
        </authorList>
    </citation>
    <scope>NUCLEOTIDE SEQUENCE</scope>
    <source>
        <strain evidence="3">CBS 269.34</strain>
    </source>
</reference>
<dbReference type="OrthoDB" id="10640470at2759"/>
<accession>A0A6A6QGP2</accession>
<dbReference type="AlphaFoldDB" id="A0A6A6QGP2"/>
<feature type="coiled-coil region" evidence="1">
    <location>
        <begin position="289"/>
        <end position="326"/>
    </location>
</feature>
<feature type="region of interest" description="Disordered" evidence="2">
    <location>
        <begin position="132"/>
        <end position="188"/>
    </location>
</feature>
<feature type="region of interest" description="Disordered" evidence="2">
    <location>
        <begin position="226"/>
        <end position="273"/>
    </location>
</feature>
<dbReference type="EMBL" id="MU004197">
    <property type="protein sequence ID" value="KAF2490647.1"/>
    <property type="molecule type" value="Genomic_DNA"/>
</dbReference>
<sequence>MSSSSFSSSIPLDFPHDIAKSQNMNVPPPRQRKAKMLGRELLTSHPYHTQEVVSIMSEVMEARIAAAQRAENQQSSADIFTPAARQGIGFLVDKFVREEVLKQSSLVEECVKKEVSKHVSEYLSILGASATVTTESTPQPSSGTSSPKPPSSATAPPSYDHSPEEGERIRVLDPDTPQSGLPQGTQYNQHELTLVSLIDDGIGNENPRSSVVNTTDTIHVVNEVCPGTKDKPETKTIVIAPPSPDKERSYESQTPIRDGHQSVSKNEEEPVPPMCPRCPALEAKCGKLKKKADKNLKLANANIQNVNDLQDLVDELEDQIKDCCYNQDDDTELSVGELTLSEKKEGVVKVVTRYRQQLVEGRVEMRELRQQVNEQNEQLAELNQEKAKQQEQIVELWEQLRQRDHAGKEDPVVIWNVAPRPAPGDDFTYHNTPTLAKRLRDGERQESEHELTESAVSSITDSIIVTQEEAAAAKAEPGEDAKPKQDAVAGADPEEDTTNEVRDAIQDTMKVSDLPVPITSPDAIQHNITQQEHQDRLPYGAESQSQYSEVVADIIAPGSIPNTLTTDHATHHAAIQMPAPALAFPSGNLHQQQFALANLNADAVPDVEPPTAFGNVRTAITHNYRSQAAFNPFGAPRAAAIGFGAGRPVANDLLADTLPDGDCSGDFGATHRPAQYNTFSFDSLGPATGTMRPVSISGGHPGSLDNGVTGTSRPAPTVGGQGATPGCGRVNGLGFSGLPISSLFAQAPMAPPTAPGMASPPGPLPPKSRFF</sequence>
<feature type="coiled-coil region" evidence="1">
    <location>
        <begin position="351"/>
        <end position="399"/>
    </location>
</feature>
<evidence type="ECO:0000313" key="4">
    <source>
        <dbReference type="Proteomes" id="UP000799750"/>
    </source>
</evidence>
<feature type="compositionally biased region" description="Polar residues" evidence="2">
    <location>
        <begin position="176"/>
        <end position="188"/>
    </location>
</feature>
<dbReference type="Proteomes" id="UP000799750">
    <property type="component" value="Unassembled WGS sequence"/>
</dbReference>
<feature type="region of interest" description="Disordered" evidence="2">
    <location>
        <begin position="750"/>
        <end position="771"/>
    </location>
</feature>
<name>A0A6A6QGP2_9PEZI</name>
<keyword evidence="4" id="KW-1185">Reference proteome</keyword>
<feature type="compositionally biased region" description="Basic and acidic residues" evidence="2">
    <location>
        <begin position="476"/>
        <end position="485"/>
    </location>
</feature>
<feature type="region of interest" description="Disordered" evidence="2">
    <location>
        <begin position="697"/>
        <end position="716"/>
    </location>
</feature>
<feature type="compositionally biased region" description="Low complexity" evidence="2">
    <location>
        <begin position="133"/>
        <end position="158"/>
    </location>
</feature>